<reference evidence="1 2" key="1">
    <citation type="submission" date="2016-01" db="EMBL/GenBank/DDBJ databases">
        <title>Whole genome sequencing of Myroides marinus L41.</title>
        <authorList>
            <person name="Hong K.W."/>
        </authorList>
    </citation>
    <scope>NUCLEOTIDE SEQUENCE [LARGE SCALE GENOMIC DNA]</scope>
    <source>
        <strain evidence="1 2">L41</strain>
    </source>
</reference>
<gene>
    <name evidence="1" type="ORF">AV926_14580</name>
</gene>
<evidence type="ECO:0000313" key="1">
    <source>
        <dbReference type="EMBL" id="KZE77153.1"/>
    </source>
</evidence>
<organism evidence="1 2">
    <name type="scientific">Myroides marinus</name>
    <dbReference type="NCBI Taxonomy" id="703342"/>
    <lineage>
        <taxon>Bacteria</taxon>
        <taxon>Pseudomonadati</taxon>
        <taxon>Bacteroidota</taxon>
        <taxon>Flavobacteriia</taxon>
        <taxon>Flavobacteriales</taxon>
        <taxon>Flavobacteriaceae</taxon>
        <taxon>Myroides</taxon>
    </lineage>
</organism>
<comment type="caution">
    <text evidence="1">The sequence shown here is derived from an EMBL/GenBank/DDBJ whole genome shotgun (WGS) entry which is preliminary data.</text>
</comment>
<dbReference type="RefSeq" id="WP_038987115.1">
    <property type="nucleotide sequence ID" value="NZ_JWJO01000042.1"/>
</dbReference>
<dbReference type="OrthoDB" id="1151565at2"/>
<dbReference type="EMBL" id="LQNU01000073">
    <property type="protein sequence ID" value="KZE77153.1"/>
    <property type="molecule type" value="Genomic_DNA"/>
</dbReference>
<name>A0A163X168_9FLAO</name>
<accession>A0A163X168</accession>
<sequence length="99" mass="11188">MYLNELKEKPVWQMTGQELLNLLKEIAVNESPHSSTNQSKDTLSKRYVYGIRGIAELFGCSISTANKIKKEGKIKSAILQYGRKIIVDAELALELFSKK</sequence>
<dbReference type="InterPro" id="IPR024363">
    <property type="entry name" value="DUF3853"/>
</dbReference>
<proteinExistence type="predicted"/>
<dbReference type="AlphaFoldDB" id="A0A163X168"/>
<dbReference type="GeneID" id="66976068"/>
<dbReference type="Pfam" id="PF12964">
    <property type="entry name" value="DUF3853"/>
    <property type="match status" value="1"/>
</dbReference>
<keyword evidence="2" id="KW-1185">Reference proteome</keyword>
<evidence type="ECO:0000313" key="2">
    <source>
        <dbReference type="Proteomes" id="UP000076630"/>
    </source>
</evidence>
<protein>
    <recommendedName>
        <fullName evidence="3">DUF3853 domain-containing protein</fullName>
    </recommendedName>
</protein>
<evidence type="ECO:0008006" key="3">
    <source>
        <dbReference type="Google" id="ProtNLM"/>
    </source>
</evidence>
<dbReference type="Proteomes" id="UP000076630">
    <property type="component" value="Unassembled WGS sequence"/>
</dbReference>